<protein>
    <submittedName>
        <fullName evidence="1">Uncharacterized protein</fullName>
    </submittedName>
</protein>
<accession>A0A2P2PH51</accession>
<name>A0A2P2PH51_RHIMU</name>
<proteinExistence type="predicted"/>
<reference evidence="1" key="1">
    <citation type="submission" date="2018-02" db="EMBL/GenBank/DDBJ databases">
        <title>Rhizophora mucronata_Transcriptome.</title>
        <authorList>
            <person name="Meera S.P."/>
            <person name="Sreeshan A."/>
            <person name="Augustine A."/>
        </authorList>
    </citation>
    <scope>NUCLEOTIDE SEQUENCE</scope>
    <source>
        <tissue evidence="1">Leaf</tissue>
    </source>
</reference>
<evidence type="ECO:0000313" key="1">
    <source>
        <dbReference type="EMBL" id="MBX54033.1"/>
    </source>
</evidence>
<sequence length="15" mass="1958">MEEYRECKNYTSNYK</sequence>
<dbReference type="EMBL" id="GGEC01073549">
    <property type="protein sequence ID" value="MBX54033.1"/>
    <property type="molecule type" value="Transcribed_RNA"/>
</dbReference>
<organism evidence="1">
    <name type="scientific">Rhizophora mucronata</name>
    <name type="common">Asiatic mangrove</name>
    <dbReference type="NCBI Taxonomy" id="61149"/>
    <lineage>
        <taxon>Eukaryota</taxon>
        <taxon>Viridiplantae</taxon>
        <taxon>Streptophyta</taxon>
        <taxon>Embryophyta</taxon>
        <taxon>Tracheophyta</taxon>
        <taxon>Spermatophyta</taxon>
        <taxon>Magnoliopsida</taxon>
        <taxon>eudicotyledons</taxon>
        <taxon>Gunneridae</taxon>
        <taxon>Pentapetalae</taxon>
        <taxon>rosids</taxon>
        <taxon>fabids</taxon>
        <taxon>Malpighiales</taxon>
        <taxon>Rhizophoraceae</taxon>
        <taxon>Rhizophora</taxon>
    </lineage>
</organism>